<feature type="transmembrane region" description="Helical" evidence="9">
    <location>
        <begin position="337"/>
        <end position="361"/>
    </location>
</feature>
<dbReference type="AlphaFoldDB" id="A0A0D2E5W3"/>
<dbReference type="InterPro" id="IPR020846">
    <property type="entry name" value="MFS_dom"/>
</dbReference>
<reference evidence="11 12" key="1">
    <citation type="submission" date="2015-01" db="EMBL/GenBank/DDBJ databases">
        <title>The Genome Sequence of Capronia semiimmersa CBS27337.</title>
        <authorList>
            <consortium name="The Broad Institute Genomics Platform"/>
            <person name="Cuomo C."/>
            <person name="de Hoog S."/>
            <person name="Gorbushina A."/>
            <person name="Stielow B."/>
            <person name="Teixiera M."/>
            <person name="Abouelleil A."/>
            <person name="Chapman S.B."/>
            <person name="Priest M."/>
            <person name="Young S.K."/>
            <person name="Wortman J."/>
            <person name="Nusbaum C."/>
            <person name="Birren B."/>
        </authorList>
    </citation>
    <scope>NUCLEOTIDE SEQUENCE [LARGE SCALE GENOMIC DNA]</scope>
    <source>
        <strain evidence="11 12">CBS 27337</strain>
    </source>
</reference>
<keyword evidence="4 9" id="KW-0812">Transmembrane</keyword>
<evidence type="ECO:0000256" key="3">
    <source>
        <dbReference type="ARBA" id="ARBA00022448"/>
    </source>
</evidence>
<keyword evidence="3 7" id="KW-0813">Transport</keyword>
<feature type="transmembrane region" description="Helical" evidence="9">
    <location>
        <begin position="183"/>
        <end position="204"/>
    </location>
</feature>
<feature type="transmembrane region" description="Helical" evidence="9">
    <location>
        <begin position="92"/>
        <end position="110"/>
    </location>
</feature>
<dbReference type="GO" id="GO:0016020">
    <property type="term" value="C:membrane"/>
    <property type="evidence" value="ECO:0007669"/>
    <property type="project" value="UniProtKB-SubCell"/>
</dbReference>
<evidence type="ECO:0000256" key="9">
    <source>
        <dbReference type="SAM" id="Phobius"/>
    </source>
</evidence>
<feature type="transmembrane region" description="Helical" evidence="9">
    <location>
        <begin position="407"/>
        <end position="425"/>
    </location>
</feature>
<comment type="subcellular location">
    <subcellularLocation>
        <location evidence="1">Membrane</location>
        <topology evidence="1">Multi-pass membrane protein</topology>
    </subcellularLocation>
</comment>
<evidence type="ECO:0000256" key="7">
    <source>
        <dbReference type="RuleBase" id="RU003346"/>
    </source>
</evidence>
<evidence type="ECO:0000259" key="10">
    <source>
        <dbReference type="PROSITE" id="PS50850"/>
    </source>
</evidence>
<sequence length="531" mass="58867">MGRPSASTPKDRLNWYTLRVIAFVGLGSFNFGYPAAVIGTLLGQPSFLDYFELETRSNGTDLISTMNGIFQTGGFIGTLLLPWVADKWGRRWALAIPAILVFVSGAVMAGSTNVGEFIVFRFFSGAGSWMSVAAAPLMMSELVAVSLRGSLVEVHGILFQSGYMLSGWIGFGTFFWHNNGHNWRLPVAVQCVAPLLLLCGLPFCPESPRWLVMKNRDEEAKVILEKVHSNSSDGTDRAHAELYQIQRQVVIDRELNCTWRQLFRKPSYRKRAFLGMGTTFITQFAGVLVINNYGPVIYRLLGYGPEKQLLFPVIWLTVGFCLFLVAPAFVDRMPRNILLGGGIIGCSLMLVIISALIATFVPSTNSAALKATVAFFYLYQPFYVIGLDGTQFTYLGEIFPTHLRAKGVCLGSAMIALMNIVWLQSAPTGLANIGWKYFLVFIIGGCLGGIVILKYWPDTRRIPLEEIAALFGDEDEVAVYQYELEIEPTTHAIRDHHLESKVLQQRIEVAGEQGQTQTQTREMQGGARAEP</sequence>
<evidence type="ECO:0000313" key="12">
    <source>
        <dbReference type="Proteomes" id="UP000054266"/>
    </source>
</evidence>
<evidence type="ECO:0000256" key="2">
    <source>
        <dbReference type="ARBA" id="ARBA00010992"/>
    </source>
</evidence>
<dbReference type="EMBL" id="KN846958">
    <property type="protein sequence ID" value="KIW69737.1"/>
    <property type="molecule type" value="Genomic_DNA"/>
</dbReference>
<evidence type="ECO:0000313" key="11">
    <source>
        <dbReference type="EMBL" id="KIW69737.1"/>
    </source>
</evidence>
<dbReference type="PANTHER" id="PTHR48022:SF11">
    <property type="entry name" value="MONOSACCHARIDE TRANSPORTER (HXT8), PUTATIVE (AFU_ORTHOLOGUE AFUA_2G08120)-RELATED"/>
    <property type="match status" value="1"/>
</dbReference>
<dbReference type="InterPro" id="IPR003663">
    <property type="entry name" value="Sugar/inositol_transpt"/>
</dbReference>
<dbReference type="InterPro" id="IPR005828">
    <property type="entry name" value="MFS_sugar_transport-like"/>
</dbReference>
<evidence type="ECO:0000256" key="6">
    <source>
        <dbReference type="ARBA" id="ARBA00023136"/>
    </source>
</evidence>
<keyword evidence="5 9" id="KW-1133">Transmembrane helix</keyword>
<organism evidence="11 12">
    <name type="scientific">Phialophora macrospora</name>
    <dbReference type="NCBI Taxonomy" id="1851006"/>
    <lineage>
        <taxon>Eukaryota</taxon>
        <taxon>Fungi</taxon>
        <taxon>Dikarya</taxon>
        <taxon>Ascomycota</taxon>
        <taxon>Pezizomycotina</taxon>
        <taxon>Eurotiomycetes</taxon>
        <taxon>Chaetothyriomycetidae</taxon>
        <taxon>Chaetothyriales</taxon>
        <taxon>Herpotrichiellaceae</taxon>
        <taxon>Phialophora</taxon>
    </lineage>
</organism>
<dbReference type="InterPro" id="IPR036259">
    <property type="entry name" value="MFS_trans_sf"/>
</dbReference>
<dbReference type="PANTHER" id="PTHR48022">
    <property type="entry name" value="PLASTIDIC GLUCOSE TRANSPORTER 4"/>
    <property type="match status" value="1"/>
</dbReference>
<gene>
    <name evidence="11" type="ORF">PV04_05595</name>
</gene>
<dbReference type="PROSITE" id="PS50850">
    <property type="entry name" value="MFS"/>
    <property type="match status" value="1"/>
</dbReference>
<evidence type="ECO:0000256" key="8">
    <source>
        <dbReference type="SAM" id="MobiDB-lite"/>
    </source>
</evidence>
<keyword evidence="12" id="KW-1185">Reference proteome</keyword>
<protein>
    <recommendedName>
        <fullName evidence="10">Major facilitator superfamily (MFS) profile domain-containing protein</fullName>
    </recommendedName>
</protein>
<feature type="region of interest" description="Disordered" evidence="8">
    <location>
        <begin position="511"/>
        <end position="531"/>
    </location>
</feature>
<feature type="transmembrane region" description="Helical" evidence="9">
    <location>
        <begin position="310"/>
        <end position="330"/>
    </location>
</feature>
<feature type="transmembrane region" description="Helical" evidence="9">
    <location>
        <begin position="157"/>
        <end position="177"/>
    </location>
</feature>
<keyword evidence="6 9" id="KW-0472">Membrane</keyword>
<feature type="transmembrane region" description="Helical" evidence="9">
    <location>
        <begin position="437"/>
        <end position="456"/>
    </location>
</feature>
<feature type="transmembrane region" description="Helical" evidence="9">
    <location>
        <begin position="272"/>
        <end position="290"/>
    </location>
</feature>
<dbReference type="GO" id="GO:0005351">
    <property type="term" value="F:carbohydrate:proton symporter activity"/>
    <property type="evidence" value="ECO:0007669"/>
    <property type="project" value="TreeGrafter"/>
</dbReference>
<evidence type="ECO:0000256" key="4">
    <source>
        <dbReference type="ARBA" id="ARBA00022692"/>
    </source>
</evidence>
<feature type="transmembrane region" description="Helical" evidence="9">
    <location>
        <begin position="62"/>
        <end position="85"/>
    </location>
</feature>
<feature type="transmembrane region" description="Helical" evidence="9">
    <location>
        <begin position="367"/>
        <end position="386"/>
    </location>
</feature>
<dbReference type="NCBIfam" id="TIGR00879">
    <property type="entry name" value="SP"/>
    <property type="match status" value="1"/>
</dbReference>
<dbReference type="Gene3D" id="1.20.1250.20">
    <property type="entry name" value="MFS general substrate transporter like domains"/>
    <property type="match status" value="1"/>
</dbReference>
<comment type="similarity">
    <text evidence="2 7">Belongs to the major facilitator superfamily. Sugar transporter (TC 2.A.1.1) family.</text>
</comment>
<evidence type="ECO:0000256" key="1">
    <source>
        <dbReference type="ARBA" id="ARBA00004141"/>
    </source>
</evidence>
<dbReference type="Proteomes" id="UP000054266">
    <property type="component" value="Unassembled WGS sequence"/>
</dbReference>
<dbReference type="HOGENOM" id="CLU_001265_30_13_1"/>
<dbReference type="InterPro" id="IPR050360">
    <property type="entry name" value="MFS_Sugar_Transporters"/>
</dbReference>
<dbReference type="Pfam" id="PF00083">
    <property type="entry name" value="Sugar_tr"/>
    <property type="match status" value="1"/>
</dbReference>
<accession>A0A0D2E5W3</accession>
<feature type="transmembrane region" description="Helical" evidence="9">
    <location>
        <begin position="122"/>
        <end position="145"/>
    </location>
</feature>
<evidence type="ECO:0000256" key="5">
    <source>
        <dbReference type="ARBA" id="ARBA00022989"/>
    </source>
</evidence>
<feature type="transmembrane region" description="Helical" evidence="9">
    <location>
        <begin position="20"/>
        <end position="42"/>
    </location>
</feature>
<name>A0A0D2E5W3_9EURO</name>
<feature type="domain" description="Major facilitator superfamily (MFS) profile" evidence="10">
    <location>
        <begin position="20"/>
        <end position="460"/>
    </location>
</feature>
<proteinExistence type="inferred from homology"/>
<dbReference type="SUPFAM" id="SSF103473">
    <property type="entry name" value="MFS general substrate transporter"/>
    <property type="match status" value="1"/>
</dbReference>